<reference evidence="5 6" key="1">
    <citation type="submission" date="2021-03" db="EMBL/GenBank/DDBJ databases">
        <title>Sequencing the genomes of 1000 actinobacteria strains.</title>
        <authorList>
            <person name="Klenk H.-P."/>
        </authorList>
    </citation>
    <scope>NUCLEOTIDE SEQUENCE [LARGE SCALE GENOMIC DNA]</scope>
    <source>
        <strain evidence="5 6">DSM 15797</strain>
    </source>
</reference>
<dbReference type="PANTHER" id="PTHR30154:SF34">
    <property type="entry name" value="TRANSCRIPTIONAL REGULATOR AZLB"/>
    <property type="match status" value="1"/>
</dbReference>
<sequence>MTGQLTNLEQLIIAALQIDGRASWRKIAAVLDQPERTVARHGVGLLKTGAVSVAGMRLRRSTTLLRLECSPGTSRVAAEALAQRQDTTFSYLMTGGADVVAELMLEPEAVSNVLTTEIPATVGLVRSVSYPVLRYFRTIRGWRSGILNDVQTSAMGTEFTFDGTDLSTSGPLSDQDEEIVRVLTEDGRASVESIARRVRVSETTASRRLDWLLRNRRVAIRTLVEPASVNLPLEAFLWIKAAPGKVERLGQALATRSEVRYAAAVAGDCQIVANVTLPDANALYRFVTDAGWADDADIIESTMLLQARKRGGRLIPHS</sequence>
<evidence type="ECO:0000259" key="4">
    <source>
        <dbReference type="PROSITE" id="PS50956"/>
    </source>
</evidence>
<protein>
    <submittedName>
        <fullName evidence="5">Lrp/AsnC family transcriptional regulator for asnA, asnC and gidA</fullName>
    </submittedName>
</protein>
<dbReference type="PROSITE" id="PS50956">
    <property type="entry name" value="HTH_ASNC_2"/>
    <property type="match status" value="1"/>
</dbReference>
<dbReference type="InterPro" id="IPR000485">
    <property type="entry name" value="AsnC-type_HTH_dom"/>
</dbReference>
<dbReference type="SMART" id="SM00344">
    <property type="entry name" value="HTH_ASNC"/>
    <property type="match status" value="1"/>
</dbReference>
<dbReference type="RefSeq" id="WP_209999430.1">
    <property type="nucleotide sequence ID" value="NZ_BAAAJY010000005.1"/>
</dbReference>
<dbReference type="SUPFAM" id="SSF54909">
    <property type="entry name" value="Dimeric alpha+beta barrel"/>
    <property type="match status" value="1"/>
</dbReference>
<dbReference type="InterPro" id="IPR011008">
    <property type="entry name" value="Dimeric_a/b-barrel"/>
</dbReference>
<dbReference type="InterPro" id="IPR019887">
    <property type="entry name" value="Tscrpt_reg_AsnC/Lrp_C"/>
</dbReference>
<name>A0ABS4XFK8_9MICC</name>
<proteinExistence type="predicted"/>
<organism evidence="5 6">
    <name type="scientific">Paeniglutamicibacter kerguelensis</name>
    <dbReference type="NCBI Taxonomy" id="254788"/>
    <lineage>
        <taxon>Bacteria</taxon>
        <taxon>Bacillati</taxon>
        <taxon>Actinomycetota</taxon>
        <taxon>Actinomycetes</taxon>
        <taxon>Micrococcales</taxon>
        <taxon>Micrococcaceae</taxon>
        <taxon>Paeniglutamicibacter</taxon>
    </lineage>
</organism>
<keyword evidence="6" id="KW-1185">Reference proteome</keyword>
<dbReference type="Pfam" id="PF01037">
    <property type="entry name" value="AsnC_trans_reg"/>
    <property type="match status" value="1"/>
</dbReference>
<dbReference type="InterPro" id="IPR036390">
    <property type="entry name" value="WH_DNA-bd_sf"/>
</dbReference>
<dbReference type="EMBL" id="JAGIOF010000001">
    <property type="protein sequence ID" value="MBP2387253.1"/>
    <property type="molecule type" value="Genomic_DNA"/>
</dbReference>
<accession>A0ABS4XFK8</accession>
<dbReference type="Gene3D" id="3.30.70.920">
    <property type="match status" value="1"/>
</dbReference>
<evidence type="ECO:0000313" key="5">
    <source>
        <dbReference type="EMBL" id="MBP2387253.1"/>
    </source>
</evidence>
<dbReference type="InterPro" id="IPR036388">
    <property type="entry name" value="WH-like_DNA-bd_sf"/>
</dbReference>
<gene>
    <name evidence="5" type="ORF">JOF47_002764</name>
</gene>
<keyword evidence="3" id="KW-0804">Transcription</keyword>
<evidence type="ECO:0000313" key="6">
    <source>
        <dbReference type="Proteomes" id="UP001296993"/>
    </source>
</evidence>
<dbReference type="Proteomes" id="UP001296993">
    <property type="component" value="Unassembled WGS sequence"/>
</dbReference>
<dbReference type="SUPFAM" id="SSF46785">
    <property type="entry name" value="Winged helix' DNA-binding domain"/>
    <property type="match status" value="1"/>
</dbReference>
<dbReference type="Gene3D" id="1.10.10.10">
    <property type="entry name" value="Winged helix-like DNA-binding domain superfamily/Winged helix DNA-binding domain"/>
    <property type="match status" value="2"/>
</dbReference>
<evidence type="ECO:0000256" key="2">
    <source>
        <dbReference type="ARBA" id="ARBA00023125"/>
    </source>
</evidence>
<evidence type="ECO:0000256" key="1">
    <source>
        <dbReference type="ARBA" id="ARBA00023015"/>
    </source>
</evidence>
<comment type="caution">
    <text evidence="5">The sequence shown here is derived from an EMBL/GenBank/DDBJ whole genome shotgun (WGS) entry which is preliminary data.</text>
</comment>
<dbReference type="Pfam" id="PF13404">
    <property type="entry name" value="HTH_AsnC-type"/>
    <property type="match status" value="1"/>
</dbReference>
<dbReference type="PANTHER" id="PTHR30154">
    <property type="entry name" value="LEUCINE-RESPONSIVE REGULATORY PROTEIN"/>
    <property type="match status" value="1"/>
</dbReference>
<feature type="domain" description="HTH asnC-type" evidence="4">
    <location>
        <begin position="172"/>
        <end position="232"/>
    </location>
</feature>
<keyword evidence="1" id="KW-0805">Transcription regulation</keyword>
<dbReference type="InterPro" id="IPR019888">
    <property type="entry name" value="Tscrpt_reg_AsnC-like"/>
</dbReference>
<keyword evidence="2" id="KW-0238">DNA-binding</keyword>
<evidence type="ECO:0000256" key="3">
    <source>
        <dbReference type="ARBA" id="ARBA00023163"/>
    </source>
</evidence>